<dbReference type="AlphaFoldDB" id="A0A562NZP0"/>
<sequence>MTETTASPPSTGPLARIFRPFREHPVLSSCLSVMIFALGAVASSVIGDFVERQLNSDAIAQAEIQQQQITEGTQRIEQRVTDMQAALQALGSGSDVEAFQQEAERLLQDLAEVTPVIQKAALTNADFVARLRQDALSRPDGATTSAALELTENGSATICRDFTVGLSPRSSDSVTLRLARKGQIDISSDAQSGDTVSLRQSDASASATIAGLGRGASGTLIGIDYNCFEGEPKG</sequence>
<reference evidence="2 3" key="1">
    <citation type="journal article" date="2015" name="Stand. Genomic Sci.">
        <title>Genomic Encyclopedia of Bacterial and Archaeal Type Strains, Phase III: the genomes of soil and plant-associated and newly described type strains.</title>
        <authorList>
            <person name="Whitman W.B."/>
            <person name="Woyke T."/>
            <person name="Klenk H.P."/>
            <person name="Zhou Y."/>
            <person name="Lilburn T.G."/>
            <person name="Beck B.J."/>
            <person name="De Vos P."/>
            <person name="Vandamme P."/>
            <person name="Eisen J.A."/>
            <person name="Garrity G."/>
            <person name="Hugenholtz P."/>
            <person name="Kyrpides N.C."/>
        </authorList>
    </citation>
    <scope>NUCLEOTIDE SEQUENCE [LARGE SCALE GENOMIC DNA]</scope>
    <source>
        <strain evidence="2 3">CGMCC 1.5364</strain>
    </source>
</reference>
<organism evidence="2 3">
    <name type="scientific">Paracoccus sulfuroxidans</name>
    <dbReference type="NCBI Taxonomy" id="384678"/>
    <lineage>
        <taxon>Bacteria</taxon>
        <taxon>Pseudomonadati</taxon>
        <taxon>Pseudomonadota</taxon>
        <taxon>Alphaproteobacteria</taxon>
        <taxon>Rhodobacterales</taxon>
        <taxon>Paracoccaceae</taxon>
        <taxon>Paracoccus</taxon>
    </lineage>
</organism>
<protein>
    <submittedName>
        <fullName evidence="2">Uncharacterized protein</fullName>
    </submittedName>
</protein>
<dbReference type="EMBL" id="VLKU01000002">
    <property type="protein sequence ID" value="TWI37176.1"/>
    <property type="molecule type" value="Genomic_DNA"/>
</dbReference>
<gene>
    <name evidence="2" type="ORF">IQ24_00968</name>
</gene>
<accession>A0A562NZP0</accession>
<proteinExistence type="predicted"/>
<dbReference type="Proteomes" id="UP000316225">
    <property type="component" value="Unassembled WGS sequence"/>
</dbReference>
<keyword evidence="1" id="KW-0812">Transmembrane</keyword>
<feature type="transmembrane region" description="Helical" evidence="1">
    <location>
        <begin position="26"/>
        <end position="46"/>
    </location>
</feature>
<keyword evidence="1" id="KW-1133">Transmembrane helix</keyword>
<comment type="caution">
    <text evidence="2">The sequence shown here is derived from an EMBL/GenBank/DDBJ whole genome shotgun (WGS) entry which is preliminary data.</text>
</comment>
<keyword evidence="1" id="KW-0472">Membrane</keyword>
<keyword evidence="3" id="KW-1185">Reference proteome</keyword>
<evidence type="ECO:0000313" key="2">
    <source>
        <dbReference type="EMBL" id="TWI37176.1"/>
    </source>
</evidence>
<name>A0A562NZP0_9RHOB</name>
<evidence type="ECO:0000313" key="3">
    <source>
        <dbReference type="Proteomes" id="UP000316225"/>
    </source>
</evidence>
<dbReference type="RefSeq" id="WP_145396662.1">
    <property type="nucleotide sequence ID" value="NZ_VLKU01000002.1"/>
</dbReference>
<evidence type="ECO:0000256" key="1">
    <source>
        <dbReference type="SAM" id="Phobius"/>
    </source>
</evidence>